<gene>
    <name evidence="1" type="ORF">PL14_12505</name>
    <name evidence="2" type="ORF">PL14_18825</name>
</gene>
<evidence type="ECO:0008006" key="4">
    <source>
        <dbReference type="Google" id="ProtNLM"/>
    </source>
</evidence>
<reference evidence="2" key="2">
    <citation type="submission" date="2021-05" db="EMBL/GenBank/DDBJ databases">
        <authorList>
            <person name="Kalatzis P.G."/>
            <person name="Castillo D."/>
            <person name="D'Alvise P."/>
            <person name="Middelboe M."/>
            <person name="Gram L."/>
        </authorList>
    </citation>
    <scope>NUCLEOTIDE SEQUENCE</scope>
    <source>
        <strain evidence="2">90-11-286</strain>
    </source>
</reference>
<name>A0ABD4QZT6_VIBAN</name>
<evidence type="ECO:0000313" key="2">
    <source>
        <dbReference type="EMBL" id="MBT2920719.1"/>
    </source>
</evidence>
<evidence type="ECO:0000313" key="3">
    <source>
        <dbReference type="Proteomes" id="UP000078309"/>
    </source>
</evidence>
<dbReference type="AlphaFoldDB" id="A0ABD4QZT6"/>
<dbReference type="Proteomes" id="UP000078309">
    <property type="component" value="Unassembled WGS sequence"/>
</dbReference>
<dbReference type="EMBL" id="JAHGUI010000048">
    <property type="protein sequence ID" value="MBT2919504.1"/>
    <property type="molecule type" value="Genomic_DNA"/>
</dbReference>
<dbReference type="RefSeq" id="WP_064626879.1">
    <property type="nucleotide sequence ID" value="NZ_CP022102.1"/>
</dbReference>
<accession>A0ABD4QZT6</accession>
<protein>
    <recommendedName>
        <fullName evidence="4">GIY-YIG domain-containing protein</fullName>
    </recommendedName>
</protein>
<comment type="caution">
    <text evidence="2">The sequence shown here is derived from an EMBL/GenBank/DDBJ whole genome shotgun (WGS) entry which is preliminary data.</text>
</comment>
<proteinExistence type="predicted"/>
<organism evidence="2 3">
    <name type="scientific">Vibrio anguillarum</name>
    <name type="common">Listonella anguillarum</name>
    <dbReference type="NCBI Taxonomy" id="55601"/>
    <lineage>
        <taxon>Bacteria</taxon>
        <taxon>Pseudomonadati</taxon>
        <taxon>Pseudomonadota</taxon>
        <taxon>Gammaproteobacteria</taxon>
        <taxon>Vibrionales</taxon>
        <taxon>Vibrionaceae</taxon>
        <taxon>Vibrio</taxon>
    </lineage>
</organism>
<sequence length="163" mass="18751">MSKIHIDWEGPFSLEEITAMNGDTDYGVYQAYGKHVIYGNSVLLYIGQANYQTFGKRIPQHEKWGYMCDSNNLEFYVGKLGSNDAASQVTWQEQIDIAEKLLIFAHTPAYNSSNINSLSGIPFDTTVYNWGNQRSLFPEVSAYRYFATYEDHFATYRIFTCEE</sequence>
<reference evidence="2 3" key="1">
    <citation type="journal article" date="2017" name="J. Fish Dis.">
        <title>Comparative assessment of Vibrio virulence in marine fish larvae.</title>
        <authorList>
            <person name="Ronneseth A."/>
            <person name="Castillo D."/>
            <person name="D'Alvise P."/>
            <person name="Tonnesen O."/>
            <person name="Haugland G."/>
            <person name="Grotkjaer T."/>
            <person name="Engell-Sorensen K."/>
            <person name="Norremark L."/>
            <person name="Bergh O."/>
            <person name="Wergeland H.I."/>
            <person name="Gram L."/>
        </authorList>
    </citation>
    <scope>NUCLEOTIDE SEQUENCE [LARGE SCALE GENOMIC DNA]</scope>
    <source>
        <strain evidence="2 3">90-11-286</strain>
    </source>
</reference>
<dbReference type="EMBL" id="JAHGUI010000182">
    <property type="protein sequence ID" value="MBT2920719.1"/>
    <property type="molecule type" value="Genomic_DNA"/>
</dbReference>
<evidence type="ECO:0000313" key="1">
    <source>
        <dbReference type="EMBL" id="MBT2919504.1"/>
    </source>
</evidence>